<dbReference type="AlphaFoldDB" id="A0A1I5Z3C6"/>
<organism evidence="2 3">
    <name type="scientific">Parafilimonas terrae</name>
    <dbReference type="NCBI Taxonomy" id="1465490"/>
    <lineage>
        <taxon>Bacteria</taxon>
        <taxon>Pseudomonadati</taxon>
        <taxon>Bacteroidota</taxon>
        <taxon>Chitinophagia</taxon>
        <taxon>Chitinophagales</taxon>
        <taxon>Chitinophagaceae</taxon>
        <taxon>Parafilimonas</taxon>
    </lineage>
</organism>
<evidence type="ECO:0000313" key="3">
    <source>
        <dbReference type="Proteomes" id="UP000199031"/>
    </source>
</evidence>
<evidence type="ECO:0000256" key="1">
    <source>
        <dbReference type="SAM" id="MobiDB-lite"/>
    </source>
</evidence>
<sequence length="341" mass="38001">MKAILPALIILLLFITCNKDYHPRTIDDNQPGGEDTSGVPTDTVSDIPFDTASSIPLNDLGKNLYMGYVGGLYPNGLNEPSGQYAQDLLEASKAIIPRDENGNPSGDGYIVFISLGASTGGKNMTALIDKTKDNPAVNPKLKLMNGNQPAGRAPLFIIADSTSDYWTHVLSIIKLHNSTPKQVQVAYLETDDSVTARKFPERPDLVKLKIETCMRTMKAVFPNLKVLYVLGRPRTFNIGPAWNTEPSPYYFGWACKWAIEDQINGKDSLSYTGEKPLAPMITWGFYQWADSLPRKTDGFYWRRTLSSDGLHANDEGQDSLSSRFQRFLFSDPYASLWYARH</sequence>
<dbReference type="EMBL" id="FOXQ01000016">
    <property type="protein sequence ID" value="SFQ50968.1"/>
    <property type="molecule type" value="Genomic_DNA"/>
</dbReference>
<dbReference type="RefSeq" id="WP_090662601.1">
    <property type="nucleotide sequence ID" value="NZ_FOXQ01000016.1"/>
</dbReference>
<proteinExistence type="predicted"/>
<dbReference type="OrthoDB" id="4021042at2"/>
<keyword evidence="3" id="KW-1185">Reference proteome</keyword>
<reference evidence="2 3" key="1">
    <citation type="submission" date="2016-10" db="EMBL/GenBank/DDBJ databases">
        <authorList>
            <person name="de Groot N.N."/>
        </authorList>
    </citation>
    <scope>NUCLEOTIDE SEQUENCE [LARGE SCALE GENOMIC DNA]</scope>
    <source>
        <strain evidence="2 3">DSM 28286</strain>
    </source>
</reference>
<evidence type="ECO:0000313" key="2">
    <source>
        <dbReference type="EMBL" id="SFQ50968.1"/>
    </source>
</evidence>
<gene>
    <name evidence="2" type="ORF">SAMN05444277_11628</name>
</gene>
<dbReference type="STRING" id="1465490.SAMN05444277_11628"/>
<accession>A0A1I5Z3C6</accession>
<protein>
    <submittedName>
        <fullName evidence="2">Uncharacterized protein</fullName>
    </submittedName>
</protein>
<name>A0A1I5Z3C6_9BACT</name>
<feature type="region of interest" description="Disordered" evidence="1">
    <location>
        <begin position="24"/>
        <end position="44"/>
    </location>
</feature>
<dbReference type="Proteomes" id="UP000199031">
    <property type="component" value="Unassembled WGS sequence"/>
</dbReference>